<reference evidence="3" key="1">
    <citation type="journal article" date="2019" name="Toxins">
        <title>Detection of Abrin-Like and Prepropulchellin-Like Toxin Genes and Transcripts Using Whole Genome Sequencing and Full-Length Transcript Sequencing of Abrus precatorius.</title>
        <authorList>
            <person name="Hovde B.T."/>
            <person name="Daligault H.E."/>
            <person name="Hanschen E.R."/>
            <person name="Kunde Y.A."/>
            <person name="Johnson M.B."/>
            <person name="Starkenburg S.R."/>
            <person name="Johnson S.L."/>
        </authorList>
    </citation>
    <scope>NUCLEOTIDE SEQUENCE [LARGE SCALE GENOMIC DNA]</scope>
</reference>
<dbReference type="AlphaFoldDB" id="A0A8B8LR14"/>
<accession>A0A8B8LR14</accession>
<keyword evidence="1" id="KW-0808">Transferase</keyword>
<dbReference type="RefSeq" id="XP_027358811.1">
    <property type="nucleotide sequence ID" value="XM_027503010.1"/>
</dbReference>
<organism evidence="3 4">
    <name type="scientific">Abrus precatorius</name>
    <name type="common">Indian licorice</name>
    <name type="synonym">Glycine abrus</name>
    <dbReference type="NCBI Taxonomy" id="3816"/>
    <lineage>
        <taxon>Eukaryota</taxon>
        <taxon>Viridiplantae</taxon>
        <taxon>Streptophyta</taxon>
        <taxon>Embryophyta</taxon>
        <taxon>Tracheophyta</taxon>
        <taxon>Spermatophyta</taxon>
        <taxon>Magnoliopsida</taxon>
        <taxon>eudicotyledons</taxon>
        <taxon>Gunneridae</taxon>
        <taxon>Pentapetalae</taxon>
        <taxon>rosids</taxon>
        <taxon>fabids</taxon>
        <taxon>Fabales</taxon>
        <taxon>Fabaceae</taxon>
        <taxon>Papilionoideae</taxon>
        <taxon>50 kb inversion clade</taxon>
        <taxon>NPAAA clade</taxon>
        <taxon>indigoferoid/millettioid clade</taxon>
        <taxon>Abreae</taxon>
        <taxon>Abrus</taxon>
    </lineage>
</organism>
<keyword evidence="3" id="KW-1185">Reference proteome</keyword>
<proteinExistence type="predicted"/>
<sequence length="297" mass="33273">MAQSTTLKVHQVCSVSPPQETSPTSLPFTFYDVLWLRLPPVERLFFYEFLNPTISFFDSILPNLKHSLSLTLQHFFPIAGTITWPNDSPQPIINYVPGNTVPFTVAESNANFNRLCSNFCEVKERQHLIPHLTISHEQASVLAIQVTIFPKFGFCIGITTHHAALDGKSSTLFMKSWAHLCSHLKHSSQPLPSLPQDLTPSFDRSMIIDPSGIGETYLKAWLTDGGATNNRSLNVWKSLCTLQDDAVKGLFELTSSDIQKLKEHAESKVNKKVSFGPSNFAKLFWELCFVTVGCDEE</sequence>
<gene>
    <name evidence="4" type="primary">LOC113867610</name>
</gene>
<dbReference type="GO" id="GO:0016747">
    <property type="term" value="F:acyltransferase activity, transferring groups other than amino-acyl groups"/>
    <property type="evidence" value="ECO:0007669"/>
    <property type="project" value="UniProtKB-ARBA"/>
</dbReference>
<name>A0A8B8LR14_ABRPR</name>
<dbReference type="OrthoDB" id="1433583at2759"/>
<evidence type="ECO:0000313" key="4">
    <source>
        <dbReference type="RefSeq" id="XP_027358811.1"/>
    </source>
</evidence>
<dbReference type="Pfam" id="PF02458">
    <property type="entry name" value="Transferase"/>
    <property type="match status" value="1"/>
</dbReference>
<keyword evidence="2" id="KW-0012">Acyltransferase</keyword>
<dbReference type="Gene3D" id="3.30.559.10">
    <property type="entry name" value="Chloramphenicol acetyltransferase-like domain"/>
    <property type="match status" value="1"/>
</dbReference>
<dbReference type="PANTHER" id="PTHR31625">
    <property type="match status" value="1"/>
</dbReference>
<dbReference type="KEGG" id="aprc:113867610"/>
<reference evidence="4" key="2">
    <citation type="submission" date="2025-08" db="UniProtKB">
        <authorList>
            <consortium name="RefSeq"/>
        </authorList>
    </citation>
    <scope>IDENTIFICATION</scope>
    <source>
        <tissue evidence="4">Young leaves</tissue>
    </source>
</reference>
<dbReference type="GeneID" id="113867610"/>
<evidence type="ECO:0000313" key="3">
    <source>
        <dbReference type="Proteomes" id="UP000694853"/>
    </source>
</evidence>
<protein>
    <submittedName>
        <fullName evidence="4">Phenolic glucoside malonyltransferase 1-like</fullName>
    </submittedName>
</protein>
<dbReference type="InterPro" id="IPR051504">
    <property type="entry name" value="Plant_metabolite_acyltrans"/>
</dbReference>
<evidence type="ECO:0000256" key="2">
    <source>
        <dbReference type="ARBA" id="ARBA00023315"/>
    </source>
</evidence>
<dbReference type="InterPro" id="IPR023213">
    <property type="entry name" value="CAT-like_dom_sf"/>
</dbReference>
<evidence type="ECO:0000256" key="1">
    <source>
        <dbReference type="ARBA" id="ARBA00022679"/>
    </source>
</evidence>
<dbReference type="Proteomes" id="UP000694853">
    <property type="component" value="Unplaced"/>
</dbReference>